<dbReference type="OrthoDB" id="271506at2759"/>
<evidence type="ECO:0000256" key="4">
    <source>
        <dbReference type="ARBA" id="ARBA00022737"/>
    </source>
</evidence>
<proteinExistence type="inferred from homology"/>
<feature type="transmembrane region" description="Helical" evidence="8">
    <location>
        <begin position="38"/>
        <end position="55"/>
    </location>
</feature>
<keyword evidence="10" id="KW-1185">Reference proteome</keyword>
<evidence type="ECO:0008006" key="11">
    <source>
        <dbReference type="Google" id="ProtNLM"/>
    </source>
</evidence>
<evidence type="ECO:0000313" key="10">
    <source>
        <dbReference type="Proteomes" id="UP000660262"/>
    </source>
</evidence>
<comment type="caution">
    <text evidence="9">The sequence shown here is derived from an EMBL/GenBank/DDBJ whole genome shotgun (WGS) entry which is preliminary data.</text>
</comment>
<keyword evidence="4" id="KW-0677">Repeat</keyword>
<evidence type="ECO:0000256" key="7">
    <source>
        <dbReference type="ARBA" id="ARBA00038475"/>
    </source>
</evidence>
<reference evidence="9" key="1">
    <citation type="submission" date="2020-10" db="EMBL/GenBank/DDBJ databases">
        <title>Unveiling of a novel bifunctional photoreceptor, Dualchrome1, isolated from a cosmopolitan green alga.</title>
        <authorList>
            <person name="Suzuki S."/>
            <person name="Kawachi M."/>
        </authorList>
    </citation>
    <scope>NUCLEOTIDE SEQUENCE</scope>
    <source>
        <strain evidence="9">NIES 2893</strain>
    </source>
</reference>
<feature type="transmembrane region" description="Helical" evidence="8">
    <location>
        <begin position="67"/>
        <end position="86"/>
    </location>
</feature>
<dbReference type="GO" id="GO:0016020">
    <property type="term" value="C:membrane"/>
    <property type="evidence" value="ECO:0007669"/>
    <property type="project" value="UniProtKB-SubCell"/>
</dbReference>
<protein>
    <recommendedName>
        <fullName evidence="11">Mannose-P-dolichol utilization defect 1 protein homolog</fullName>
    </recommendedName>
</protein>
<feature type="transmembrane region" description="Helical" evidence="8">
    <location>
        <begin position="98"/>
        <end position="116"/>
    </location>
</feature>
<evidence type="ECO:0000256" key="8">
    <source>
        <dbReference type="SAM" id="Phobius"/>
    </source>
</evidence>
<gene>
    <name evidence="9" type="ORF">PPROV_000254500</name>
</gene>
<dbReference type="EMBL" id="BNJQ01000006">
    <property type="protein sequence ID" value="GHP03790.1"/>
    <property type="molecule type" value="Genomic_DNA"/>
</dbReference>
<dbReference type="Proteomes" id="UP000660262">
    <property type="component" value="Unassembled WGS sequence"/>
</dbReference>
<dbReference type="PANTHER" id="PTHR12226:SF2">
    <property type="entry name" value="MANNOSE-P-DOLICHOL UTILIZATION DEFECT 1 PROTEIN"/>
    <property type="match status" value="1"/>
</dbReference>
<feature type="transmembrane region" description="Helical" evidence="8">
    <location>
        <begin position="178"/>
        <end position="200"/>
    </location>
</feature>
<evidence type="ECO:0000313" key="9">
    <source>
        <dbReference type="EMBL" id="GHP03790.1"/>
    </source>
</evidence>
<feature type="transmembrane region" description="Helical" evidence="8">
    <location>
        <begin position="6"/>
        <end position="26"/>
    </location>
</feature>
<sequence length="210" mass="22433">MNPLMMAQLVSFISWCASVGGMLVSIPQIVRIVQNTSAHGISSFAVVLNMLSNVASSSYNIRMNTTFAAWGEAPAQAISALFILLLKRKYDGERYATHAIVITGGACALLMLTSVVPTNLLVSLPPFFGGLSVIPQILAIRRQGGIGNLAFEPVLFGTIGYATRLVTTLYLVPARSALIAAAALFALNASLLAQMCVLQIRNKKKGRYSK</sequence>
<evidence type="ECO:0000256" key="6">
    <source>
        <dbReference type="ARBA" id="ARBA00023136"/>
    </source>
</evidence>
<dbReference type="AlphaFoldDB" id="A0A830HD68"/>
<accession>A0A830HD68</accession>
<evidence type="ECO:0000256" key="2">
    <source>
        <dbReference type="ARBA" id="ARBA00022448"/>
    </source>
</evidence>
<keyword evidence="2" id="KW-0813">Transport</keyword>
<dbReference type="InterPro" id="IPR016817">
    <property type="entry name" value="MannP-dilichol_defect-1"/>
</dbReference>
<keyword evidence="6 8" id="KW-0472">Membrane</keyword>
<dbReference type="Gene3D" id="1.20.1280.290">
    <property type="match status" value="1"/>
</dbReference>
<dbReference type="Pfam" id="PF04193">
    <property type="entry name" value="PQ-loop"/>
    <property type="match status" value="1"/>
</dbReference>
<keyword evidence="5 8" id="KW-1133">Transmembrane helix</keyword>
<comment type="subcellular location">
    <subcellularLocation>
        <location evidence="1">Membrane</location>
        <topology evidence="1">Multi-pass membrane protein</topology>
    </subcellularLocation>
</comment>
<organism evidence="9 10">
    <name type="scientific">Pycnococcus provasolii</name>
    <dbReference type="NCBI Taxonomy" id="41880"/>
    <lineage>
        <taxon>Eukaryota</taxon>
        <taxon>Viridiplantae</taxon>
        <taxon>Chlorophyta</taxon>
        <taxon>Pseudoscourfieldiophyceae</taxon>
        <taxon>Pseudoscourfieldiales</taxon>
        <taxon>Pycnococcaceae</taxon>
        <taxon>Pycnococcus</taxon>
    </lineage>
</organism>
<evidence type="ECO:0000256" key="5">
    <source>
        <dbReference type="ARBA" id="ARBA00022989"/>
    </source>
</evidence>
<dbReference type="InterPro" id="IPR006603">
    <property type="entry name" value="PQ-loop_rpt"/>
</dbReference>
<comment type="similarity">
    <text evidence="7">Belongs to the MPDU1 (TC 2.A.43.3) family.</text>
</comment>
<keyword evidence="3 8" id="KW-0812">Transmembrane</keyword>
<evidence type="ECO:0000256" key="3">
    <source>
        <dbReference type="ARBA" id="ARBA00022692"/>
    </source>
</evidence>
<dbReference type="PANTHER" id="PTHR12226">
    <property type="entry name" value="MANNOSE-P-DOLICHOL UTILIZATION DEFECT 1 LEC35 -RELATED"/>
    <property type="match status" value="1"/>
</dbReference>
<evidence type="ECO:0000256" key="1">
    <source>
        <dbReference type="ARBA" id="ARBA00004141"/>
    </source>
</evidence>
<name>A0A830HD68_9CHLO</name>